<sequence length="384" mass="43564">MKLSISLAQEIVRNIYDVLHQEINFMDEAGIIIASTDPSRLRQRHGGALQVIQTKQPLTIPDDHLYENARKGINVPVFFDDAVIGVIGITGERQDVIRYGQILQKMTQILVRDAYDRDIRHQKRNGDRLWIEALLQTKGNTEDSGQVLIDDLPQTRCCFVYAMLQPHIQEEETLERLHRLMETKPYDALILKKALYPQALILLIPAGETSLLASLTSHIRELGIPACWGIGTAGSTLSSLYPSYLQARQAAQWGRRITKEETTVYEQSKLGMLLPLLPQTAVQDFLQTVFSDLDEQQTEAILTTIRLYEQTNGSLKQAAALAHLHKNTFQYRLRQIQERTGYDLRIAHDFAILQMAALLYRWQHPDAADPDVPDAFSKDPAESP</sequence>
<dbReference type="PANTHER" id="PTHR33744">
    <property type="entry name" value="CARBOHYDRATE DIACID REGULATOR"/>
    <property type="match status" value="1"/>
</dbReference>
<dbReference type="InterPro" id="IPR042070">
    <property type="entry name" value="PucR_C-HTH_sf"/>
</dbReference>
<dbReference type="InterPro" id="IPR008599">
    <property type="entry name" value="Diacid_rec"/>
</dbReference>
<name>A0ABT7U8V6_9FIRM</name>
<feature type="domain" description="Putative sugar diacid recognition" evidence="2">
    <location>
        <begin position="4"/>
        <end position="125"/>
    </location>
</feature>
<dbReference type="PANTHER" id="PTHR33744:SF16">
    <property type="entry name" value="CARBOHYDRATE DIACID REGULATOR"/>
    <property type="match status" value="1"/>
</dbReference>
<dbReference type="InterPro" id="IPR051448">
    <property type="entry name" value="CdaR-like_regulators"/>
</dbReference>
<keyword evidence="6" id="KW-1185">Reference proteome</keyword>
<evidence type="ECO:0000313" key="5">
    <source>
        <dbReference type="EMBL" id="MDM8156053.1"/>
    </source>
</evidence>
<evidence type="ECO:0000259" key="2">
    <source>
        <dbReference type="Pfam" id="PF05651"/>
    </source>
</evidence>
<organism evidence="5 6">
    <name type="scientific">Amedibacillus dolichus</name>
    <dbReference type="NCBI Taxonomy" id="31971"/>
    <lineage>
        <taxon>Bacteria</taxon>
        <taxon>Bacillati</taxon>
        <taxon>Bacillota</taxon>
        <taxon>Erysipelotrichia</taxon>
        <taxon>Erysipelotrichales</taxon>
        <taxon>Erysipelotrichaceae</taxon>
        <taxon>Amedibacillus</taxon>
    </lineage>
</organism>
<accession>A0ABT7U8V6</accession>
<dbReference type="RefSeq" id="WP_289606530.1">
    <property type="nucleotide sequence ID" value="NZ_JAUDCG010000001.1"/>
</dbReference>
<dbReference type="Proteomes" id="UP001529340">
    <property type="component" value="Unassembled WGS sequence"/>
</dbReference>
<evidence type="ECO:0000256" key="1">
    <source>
        <dbReference type="ARBA" id="ARBA00006754"/>
    </source>
</evidence>
<proteinExistence type="inferred from homology"/>
<evidence type="ECO:0000313" key="6">
    <source>
        <dbReference type="Proteomes" id="UP001529340"/>
    </source>
</evidence>
<feature type="domain" description="CdaR GGDEF-like" evidence="4">
    <location>
        <begin position="151"/>
        <end position="252"/>
    </location>
</feature>
<protein>
    <submittedName>
        <fullName evidence="5">Sugar diacid recognition domain-containing protein</fullName>
    </submittedName>
</protein>
<comment type="caution">
    <text evidence="5">The sequence shown here is derived from an EMBL/GenBank/DDBJ whole genome shotgun (WGS) entry which is preliminary data.</text>
</comment>
<dbReference type="Pfam" id="PF17853">
    <property type="entry name" value="GGDEF_2"/>
    <property type="match status" value="1"/>
</dbReference>
<reference evidence="5" key="1">
    <citation type="submission" date="2023-06" db="EMBL/GenBank/DDBJ databases">
        <title>Identification and characterization of horizontal gene transfer across gut microbiota members of farm animals based on homology search.</title>
        <authorList>
            <person name="Schwarzerova J."/>
            <person name="Nykrynova M."/>
            <person name="Jureckova K."/>
            <person name="Cejkova D."/>
            <person name="Rychlik I."/>
        </authorList>
    </citation>
    <scope>NUCLEOTIDE SEQUENCE</scope>
    <source>
        <strain evidence="5">ET39</strain>
    </source>
</reference>
<dbReference type="EMBL" id="JAUDCG010000001">
    <property type="protein sequence ID" value="MDM8156053.1"/>
    <property type="molecule type" value="Genomic_DNA"/>
</dbReference>
<dbReference type="Pfam" id="PF05651">
    <property type="entry name" value="Diacid_rec"/>
    <property type="match status" value="1"/>
</dbReference>
<evidence type="ECO:0000259" key="3">
    <source>
        <dbReference type="Pfam" id="PF13556"/>
    </source>
</evidence>
<dbReference type="InterPro" id="IPR025736">
    <property type="entry name" value="PucR_C-HTH_dom"/>
</dbReference>
<dbReference type="InterPro" id="IPR041522">
    <property type="entry name" value="CdaR_GGDEF"/>
</dbReference>
<comment type="similarity">
    <text evidence="1">Belongs to the CdaR family.</text>
</comment>
<reference evidence="5" key="2">
    <citation type="submission" date="2023-06" db="EMBL/GenBank/DDBJ databases">
        <authorList>
            <person name="Zeman M."/>
            <person name="Kubasova T."/>
            <person name="Jahodarova E."/>
            <person name="Nykrynova M."/>
            <person name="Rychlik I."/>
        </authorList>
    </citation>
    <scope>NUCLEOTIDE SEQUENCE</scope>
    <source>
        <strain evidence="5">ET39</strain>
    </source>
</reference>
<feature type="domain" description="PucR C-terminal helix-turn-helix" evidence="3">
    <location>
        <begin position="302"/>
        <end position="357"/>
    </location>
</feature>
<dbReference type="Pfam" id="PF13556">
    <property type="entry name" value="HTH_30"/>
    <property type="match status" value="1"/>
</dbReference>
<evidence type="ECO:0000259" key="4">
    <source>
        <dbReference type="Pfam" id="PF17853"/>
    </source>
</evidence>
<gene>
    <name evidence="5" type="ORF">QUV96_00190</name>
</gene>
<dbReference type="Gene3D" id="1.10.10.2840">
    <property type="entry name" value="PucR C-terminal helix-turn-helix domain"/>
    <property type="match status" value="1"/>
</dbReference>